<evidence type="ECO:0000313" key="2">
    <source>
        <dbReference type="Proteomes" id="UP000007967"/>
    </source>
</evidence>
<reference evidence="1 2" key="2">
    <citation type="journal article" date="2010" name="Stand. Genomic Sci.">
        <title>Complete genome sequence of Kribbella flavida type strain (IFO 14399).</title>
        <authorList>
            <person name="Pukall R."/>
            <person name="Lapidus A."/>
            <person name="Glavina Del Rio T."/>
            <person name="Copeland A."/>
            <person name="Tice H."/>
            <person name="Cheng J.-F."/>
            <person name="Lucas S."/>
            <person name="Chen F."/>
            <person name="Nolan M."/>
            <person name="LaButti K."/>
            <person name="Pati A."/>
            <person name="Ivanova N."/>
            <person name="Mavrommatis K."/>
            <person name="Mikhailova N."/>
            <person name="Pitluck S."/>
            <person name="Bruce D."/>
            <person name="Goodwin L."/>
            <person name="Land M."/>
            <person name="Hauser L."/>
            <person name="Chang Y.-J."/>
            <person name="Jeffries C.D."/>
            <person name="Chen A."/>
            <person name="Palaniappan K."/>
            <person name="Chain P."/>
            <person name="Rohde M."/>
            <person name="Goeker M."/>
            <person name="Bristow J."/>
            <person name="Eisen J.A."/>
            <person name="Markowitz V."/>
            <person name="Hugenholtz P."/>
            <person name="Kyrpides N.C."/>
            <person name="Klenk H.-P."/>
            <person name="Brettin T."/>
        </authorList>
    </citation>
    <scope>NUCLEOTIDE SEQUENCE [LARGE SCALE GENOMIC DNA]</scope>
    <source>
        <strain evidence="2">DSM 17836 / JCM 10339 / NBRC 14399</strain>
    </source>
</reference>
<dbReference type="eggNOG" id="ENOG50332JK">
    <property type="taxonomic scope" value="Bacteria"/>
</dbReference>
<reference evidence="2" key="1">
    <citation type="submission" date="2009-09" db="EMBL/GenBank/DDBJ databases">
        <title>The complete genome of Kribbella flavida DSM 17836.</title>
        <authorList>
            <consortium name="US DOE Joint Genome Institute (JGI-PGF)"/>
            <person name="Lucas S."/>
            <person name="Copeland A."/>
            <person name="Lapidus A."/>
            <person name="Glavina del Rio T."/>
            <person name="Dalin E."/>
            <person name="Tice H."/>
            <person name="Bruce D."/>
            <person name="Goodwin L."/>
            <person name="Pitluck S."/>
            <person name="Kyrpides N."/>
            <person name="Mavromatis K."/>
            <person name="Ivanova N."/>
            <person name="Saunders E."/>
            <person name="Brettin T."/>
            <person name="Detter J.C."/>
            <person name="Han C."/>
            <person name="Larimer F."/>
            <person name="Land M."/>
            <person name="Hauser L."/>
            <person name="Markowitz V."/>
            <person name="Cheng J.-F."/>
            <person name="Hugenholtz P."/>
            <person name="Woyke T."/>
            <person name="Wu D."/>
            <person name="Pukall R."/>
            <person name="Klenk H.-P."/>
            <person name="Eisen J.A."/>
        </authorList>
    </citation>
    <scope>NUCLEOTIDE SEQUENCE [LARGE SCALE GENOMIC DNA]</scope>
    <source>
        <strain evidence="2">DSM 17836 / JCM 10339 / NBRC 14399</strain>
    </source>
</reference>
<keyword evidence="2" id="KW-1185">Reference proteome</keyword>
<dbReference type="EMBL" id="CP001736">
    <property type="protein sequence ID" value="ADB30153.1"/>
    <property type="molecule type" value="Genomic_DNA"/>
</dbReference>
<dbReference type="HOGENOM" id="CLU_836217_0_0_11"/>
<dbReference type="STRING" id="479435.Kfla_1049"/>
<sequence>MNKSSAKGSTRLVAVALTGAAIAGLLVGVNVLTARESATADAEPPVAARVASSKDGWRWETYGTVQLQVPKSWRQELWAGPPQCPEHDREPAPVVLRPGGARLAMLITCQSPTPTVHQIAPSVIFGGTEAGLARLADGWIRETRTIGGQLITVTTGDNDLRQRIFASAGVIGAVDSYGCDPRTALARAEVLRPPFQGGLKAVGTVTSVSVCRYSTGRPELLSSSRLTGAAAQRLTRDLIAAPAGTGPTVTESRLCGTDPGGEVIILRVHGTNRNQDVIYRHGGCRHNGTDDGSTLRRLTPATARQIFIGIHLPNGVTNVLHQLLIGTPPPVY</sequence>
<dbReference type="KEGG" id="kfl:Kfla_1049"/>
<dbReference type="Proteomes" id="UP000007967">
    <property type="component" value="Chromosome"/>
</dbReference>
<name>D2Q1G5_KRIFD</name>
<dbReference type="RefSeq" id="WP_012918709.1">
    <property type="nucleotide sequence ID" value="NC_013729.1"/>
</dbReference>
<dbReference type="OrthoDB" id="3294467at2"/>
<dbReference type="AlphaFoldDB" id="D2Q1G5"/>
<organism evidence="1 2">
    <name type="scientific">Kribbella flavida (strain DSM 17836 / JCM 10339 / NBRC 14399)</name>
    <dbReference type="NCBI Taxonomy" id="479435"/>
    <lineage>
        <taxon>Bacteria</taxon>
        <taxon>Bacillati</taxon>
        <taxon>Actinomycetota</taxon>
        <taxon>Actinomycetes</taxon>
        <taxon>Propionibacteriales</taxon>
        <taxon>Kribbellaceae</taxon>
        <taxon>Kribbella</taxon>
    </lineage>
</organism>
<accession>D2Q1G5</accession>
<proteinExistence type="predicted"/>
<protein>
    <submittedName>
        <fullName evidence="1">Uncharacterized protein</fullName>
    </submittedName>
</protein>
<gene>
    <name evidence="1" type="ordered locus">Kfla_1049</name>
</gene>
<evidence type="ECO:0000313" key="1">
    <source>
        <dbReference type="EMBL" id="ADB30153.1"/>
    </source>
</evidence>